<dbReference type="CDD" id="cd17393">
    <property type="entry name" value="MFS_MosC_like"/>
    <property type="match status" value="1"/>
</dbReference>
<evidence type="ECO:0000313" key="6">
    <source>
        <dbReference type="EMBL" id="MDH1898406.1"/>
    </source>
</evidence>
<dbReference type="Proteomes" id="UP001160758">
    <property type="component" value="Unassembled WGS sequence"/>
</dbReference>
<reference evidence="6" key="1">
    <citation type="submission" date="2022-09" db="EMBL/GenBank/DDBJ databases">
        <title>Intensive care unit water sources are persistently colonized with multi-drug resistant bacteria and are the site of extensive horizontal gene transfer of antibiotic resistance genes.</title>
        <authorList>
            <person name="Diorio-Toth L."/>
        </authorList>
    </citation>
    <scope>NUCLEOTIDE SEQUENCE</scope>
    <source>
        <strain evidence="6">GD03796</strain>
    </source>
</reference>
<sequence>MLSTLSSRRPRHERLATRATFLCSGFATAAWASIIPFAKLNAQISDATLGIMLLCLGGGALLGMPIAGIYTSRIGCKRVLVGVVSAIALLLPCLLLASSPWLLALTLVCYGMSVGTTGCAMNIHALAVEQEAKRPLMSGFHGFYSLGGMAGAFILTLLLTLGMGPIAATLATSLLIMALLVLNAPGFRTDATARSGPLFALPRGPVVVIGIVCFVFFLAEGTVLDWSGIFLNEYRAVPASAAGLGILFFSIAMTTGRLLGDRAVARLGARVVVTAGTWIAVTGFLLSLSLPQWQTAMLGYALIGLGCSNIVPVMFSAAGQQSLMPGALAITAVSTLGYVGVLSGPALVGFGADAFGLPTALHGVVLLIVLALLLSRRVRLAPRATPLSTTCQELP</sequence>
<dbReference type="InterPro" id="IPR011701">
    <property type="entry name" value="MFS"/>
</dbReference>
<dbReference type="SUPFAM" id="SSF103473">
    <property type="entry name" value="MFS general substrate transporter"/>
    <property type="match status" value="1"/>
</dbReference>
<evidence type="ECO:0000256" key="2">
    <source>
        <dbReference type="ARBA" id="ARBA00022692"/>
    </source>
</evidence>
<feature type="transmembrane region" description="Helical" evidence="5">
    <location>
        <begin position="327"/>
        <end position="348"/>
    </location>
</feature>
<feature type="transmembrane region" description="Helical" evidence="5">
    <location>
        <begin position="198"/>
        <end position="219"/>
    </location>
</feature>
<feature type="transmembrane region" description="Helical" evidence="5">
    <location>
        <begin position="239"/>
        <end position="259"/>
    </location>
</feature>
<keyword evidence="3 5" id="KW-1133">Transmembrane helix</keyword>
<keyword evidence="4 5" id="KW-0472">Membrane</keyword>
<dbReference type="AlphaFoldDB" id="A0AA42VCQ5"/>
<evidence type="ECO:0000313" key="7">
    <source>
        <dbReference type="Proteomes" id="UP001160758"/>
    </source>
</evidence>
<accession>A0AA42VCQ5</accession>
<dbReference type="GO" id="GO:0022857">
    <property type="term" value="F:transmembrane transporter activity"/>
    <property type="evidence" value="ECO:0007669"/>
    <property type="project" value="InterPro"/>
</dbReference>
<feature type="transmembrane region" description="Helical" evidence="5">
    <location>
        <begin position="103"/>
        <end position="128"/>
    </location>
</feature>
<proteinExistence type="predicted"/>
<protein>
    <submittedName>
        <fullName evidence="6">MFS transporter</fullName>
    </submittedName>
</protein>
<organism evidence="6 7">
    <name type="scientific">Aeromonas caviae</name>
    <name type="common">Aeromonas punctata</name>
    <dbReference type="NCBI Taxonomy" id="648"/>
    <lineage>
        <taxon>Bacteria</taxon>
        <taxon>Pseudomonadati</taxon>
        <taxon>Pseudomonadota</taxon>
        <taxon>Gammaproteobacteria</taxon>
        <taxon>Aeromonadales</taxon>
        <taxon>Aeromonadaceae</taxon>
        <taxon>Aeromonas</taxon>
    </lineage>
</organism>
<evidence type="ECO:0000256" key="3">
    <source>
        <dbReference type="ARBA" id="ARBA00022989"/>
    </source>
</evidence>
<dbReference type="PANTHER" id="PTHR23514">
    <property type="entry name" value="BYPASS OF STOP CODON PROTEIN 6"/>
    <property type="match status" value="1"/>
</dbReference>
<dbReference type="GO" id="GO:0016020">
    <property type="term" value="C:membrane"/>
    <property type="evidence" value="ECO:0007669"/>
    <property type="project" value="UniProtKB-SubCell"/>
</dbReference>
<feature type="transmembrane region" description="Helical" evidence="5">
    <location>
        <begin position="271"/>
        <end position="290"/>
    </location>
</feature>
<comment type="subcellular location">
    <subcellularLocation>
        <location evidence="1">Membrane</location>
        <topology evidence="1">Multi-pass membrane protein</topology>
    </subcellularLocation>
</comment>
<dbReference type="InterPro" id="IPR036259">
    <property type="entry name" value="MFS_trans_sf"/>
</dbReference>
<name>A0AA42VCQ5_AERCA</name>
<feature type="transmembrane region" description="Helical" evidence="5">
    <location>
        <begin position="296"/>
        <end position="315"/>
    </location>
</feature>
<evidence type="ECO:0000256" key="1">
    <source>
        <dbReference type="ARBA" id="ARBA00004141"/>
    </source>
</evidence>
<keyword evidence="2 5" id="KW-0812">Transmembrane</keyword>
<gene>
    <name evidence="6" type="ORF">N5I07_12720</name>
</gene>
<feature type="transmembrane region" description="Helical" evidence="5">
    <location>
        <begin position="166"/>
        <end position="186"/>
    </location>
</feature>
<feature type="transmembrane region" description="Helical" evidence="5">
    <location>
        <begin position="354"/>
        <end position="374"/>
    </location>
</feature>
<evidence type="ECO:0000256" key="5">
    <source>
        <dbReference type="SAM" id="Phobius"/>
    </source>
</evidence>
<dbReference type="Gene3D" id="1.20.1250.20">
    <property type="entry name" value="MFS general substrate transporter like domains"/>
    <property type="match status" value="2"/>
</dbReference>
<dbReference type="InterPro" id="IPR051788">
    <property type="entry name" value="MFS_Transporter"/>
</dbReference>
<dbReference type="Pfam" id="PF07690">
    <property type="entry name" value="MFS_1"/>
    <property type="match status" value="1"/>
</dbReference>
<dbReference type="RefSeq" id="WP_279981421.1">
    <property type="nucleotide sequence ID" value="NZ_JAOCFT010000001.1"/>
</dbReference>
<comment type="caution">
    <text evidence="6">The sequence shown here is derived from an EMBL/GenBank/DDBJ whole genome shotgun (WGS) entry which is preliminary data.</text>
</comment>
<dbReference type="PANTHER" id="PTHR23514:SF13">
    <property type="entry name" value="INNER MEMBRANE PROTEIN YBJJ"/>
    <property type="match status" value="1"/>
</dbReference>
<feature type="transmembrane region" description="Helical" evidence="5">
    <location>
        <begin position="48"/>
        <end position="67"/>
    </location>
</feature>
<feature type="transmembrane region" description="Helical" evidence="5">
    <location>
        <begin position="79"/>
        <end position="97"/>
    </location>
</feature>
<dbReference type="EMBL" id="JAOCFT010000001">
    <property type="protein sequence ID" value="MDH1898406.1"/>
    <property type="molecule type" value="Genomic_DNA"/>
</dbReference>
<feature type="transmembrane region" description="Helical" evidence="5">
    <location>
        <begin position="140"/>
        <end position="160"/>
    </location>
</feature>
<evidence type="ECO:0000256" key="4">
    <source>
        <dbReference type="ARBA" id="ARBA00023136"/>
    </source>
</evidence>